<dbReference type="GO" id="GO:0016020">
    <property type="term" value="C:membrane"/>
    <property type="evidence" value="ECO:0007669"/>
    <property type="project" value="UniProtKB-SubCell"/>
</dbReference>
<dbReference type="PANTHER" id="PTHR30429:SF3">
    <property type="entry name" value="LIPOPROTEIN"/>
    <property type="match status" value="1"/>
</dbReference>
<dbReference type="eggNOG" id="COG1464">
    <property type="taxonomic scope" value="Bacteria"/>
</dbReference>
<evidence type="ECO:0000256" key="1">
    <source>
        <dbReference type="ARBA" id="ARBA00004635"/>
    </source>
</evidence>
<accession>D6Z9R8</accession>
<evidence type="ECO:0000256" key="6">
    <source>
        <dbReference type="ARBA" id="ARBA00023288"/>
    </source>
</evidence>
<keyword evidence="5" id="KW-0564">Palmitate</keyword>
<sequence length="314" mass="32798">MSATAPKRSANGLFPRSLAQGLVLLGTAAGSIVVVLAALVALLNFSAKTATGGANVVVLGTTDAGKDSWSAFVAEAKQQGVEIATVNFSNYQQPNDALAQGQVGANLFQHLRFLAEYNVAHNTNLTPVAATFIVPLGLYSHKHKTLAEIPKGGQIAIPNDPSNQGRALFVLRAAGLVKLVGDRLSPTTNDVDTAASKVVLVPVDPAQTARSLDSADGAVINNNYLSDAGVDPATALAKDDPNDPSSAQYINVVVVRPEDKNNPLYSKLADIYHSRPVVDAYNTESKGTQVPVQKSGPELQAILADIEAKTRAGQ</sequence>
<dbReference type="EMBL" id="CP001958">
    <property type="protein sequence ID" value="ADG96595.1"/>
    <property type="molecule type" value="Genomic_DNA"/>
</dbReference>
<dbReference type="KEGG" id="srt:Srot_0104"/>
<evidence type="ECO:0000256" key="5">
    <source>
        <dbReference type="ARBA" id="ARBA00023139"/>
    </source>
</evidence>
<evidence type="ECO:0000256" key="3">
    <source>
        <dbReference type="ARBA" id="ARBA00022729"/>
    </source>
</evidence>
<dbReference type="Proteomes" id="UP000002247">
    <property type="component" value="Chromosome"/>
</dbReference>
<name>D6Z9R8_SEGRD</name>
<dbReference type="InterPro" id="IPR004872">
    <property type="entry name" value="Lipoprotein_NlpA"/>
</dbReference>
<keyword evidence="7" id="KW-0812">Transmembrane</keyword>
<keyword evidence="9" id="KW-1185">Reference proteome</keyword>
<evidence type="ECO:0000256" key="7">
    <source>
        <dbReference type="SAM" id="Phobius"/>
    </source>
</evidence>
<dbReference type="Gene3D" id="3.40.190.10">
    <property type="entry name" value="Periplasmic binding protein-like II"/>
    <property type="match status" value="2"/>
</dbReference>
<evidence type="ECO:0000256" key="4">
    <source>
        <dbReference type="ARBA" id="ARBA00023136"/>
    </source>
</evidence>
<keyword evidence="6 8" id="KW-0449">Lipoprotein</keyword>
<keyword evidence="7" id="KW-1133">Transmembrane helix</keyword>
<dbReference type="Pfam" id="PF03180">
    <property type="entry name" value="Lipoprotein_9"/>
    <property type="match status" value="1"/>
</dbReference>
<comment type="similarity">
    <text evidence="2">Belongs to the NlpA lipoprotein family.</text>
</comment>
<evidence type="ECO:0000313" key="9">
    <source>
        <dbReference type="Proteomes" id="UP000002247"/>
    </source>
</evidence>
<gene>
    <name evidence="8" type="ordered locus">Srot_0104</name>
</gene>
<keyword evidence="4 7" id="KW-0472">Membrane</keyword>
<dbReference type="STRING" id="640132.Srot_0104"/>
<organism evidence="8 9">
    <name type="scientific">Segniliparus rotundus (strain ATCC BAA-972 / CDC 1076 / CIP 108378 / DSM 44985 / JCM 13578)</name>
    <dbReference type="NCBI Taxonomy" id="640132"/>
    <lineage>
        <taxon>Bacteria</taxon>
        <taxon>Bacillati</taxon>
        <taxon>Actinomycetota</taxon>
        <taxon>Actinomycetes</taxon>
        <taxon>Mycobacteriales</taxon>
        <taxon>Segniliparaceae</taxon>
        <taxon>Segniliparus</taxon>
    </lineage>
</organism>
<reference evidence="8 9" key="1">
    <citation type="journal article" date="2010" name="Stand. Genomic Sci.">
        <title>Complete genome sequence of Segniliparus rotundus type strain (CDC 1076).</title>
        <authorList>
            <person name="Sikorski J."/>
            <person name="Lapidus A."/>
            <person name="Copeland A."/>
            <person name="Misra M."/>
            <person name="Glavina Del Rio T."/>
            <person name="Nolan M."/>
            <person name="Lucas S."/>
            <person name="Chen F."/>
            <person name="Tice H."/>
            <person name="Cheng J.F."/>
            <person name="Jando M."/>
            <person name="Schneider S."/>
            <person name="Bruce D."/>
            <person name="Goodwin L."/>
            <person name="Pitluck S."/>
            <person name="Liolios K."/>
            <person name="Mikhailova N."/>
            <person name="Pati A."/>
            <person name="Ivanova N."/>
            <person name="Mavromatis K."/>
            <person name="Chen A."/>
            <person name="Palaniappan K."/>
            <person name="Chertkov O."/>
            <person name="Land M."/>
            <person name="Hauser L."/>
            <person name="Chang Y.J."/>
            <person name="Jeffries C.D."/>
            <person name="Brettin T."/>
            <person name="Detter J.C."/>
            <person name="Han C."/>
            <person name="Rohde M."/>
            <person name="Goker M."/>
            <person name="Bristow J."/>
            <person name="Eisen J.A."/>
            <person name="Markowitz V."/>
            <person name="Hugenholtz P."/>
            <person name="Kyrpides N.C."/>
            <person name="Klenk H.P."/>
        </authorList>
    </citation>
    <scope>NUCLEOTIDE SEQUENCE [LARGE SCALE GENOMIC DNA]</scope>
    <source>
        <strain evidence="9">ATCC BAA-972 / CDC 1076 / CIP 108378 / DSM 44985 / JCM 13578</strain>
    </source>
</reference>
<evidence type="ECO:0000313" key="8">
    <source>
        <dbReference type="EMBL" id="ADG96595.1"/>
    </source>
</evidence>
<dbReference type="SUPFAM" id="SSF53850">
    <property type="entry name" value="Periplasmic binding protein-like II"/>
    <property type="match status" value="1"/>
</dbReference>
<feature type="transmembrane region" description="Helical" evidence="7">
    <location>
        <begin position="21"/>
        <end position="43"/>
    </location>
</feature>
<proteinExistence type="inferred from homology"/>
<keyword evidence="3" id="KW-0732">Signal</keyword>
<dbReference type="PANTHER" id="PTHR30429">
    <property type="entry name" value="D-METHIONINE-BINDING LIPOPROTEIN METQ"/>
    <property type="match status" value="1"/>
</dbReference>
<protein>
    <submittedName>
        <fullName evidence="8">NLPA lipoprotein</fullName>
    </submittedName>
</protein>
<evidence type="ECO:0000256" key="2">
    <source>
        <dbReference type="ARBA" id="ARBA00008973"/>
    </source>
</evidence>
<dbReference type="HOGENOM" id="CLU_067080_1_1_11"/>
<dbReference type="AlphaFoldDB" id="D6Z9R8"/>
<comment type="subcellular location">
    <subcellularLocation>
        <location evidence="1">Membrane</location>
        <topology evidence="1">Lipid-anchor</topology>
    </subcellularLocation>
</comment>